<keyword evidence="10" id="KW-1133">Transmembrane helix</keyword>
<evidence type="ECO:0000256" key="10">
    <source>
        <dbReference type="SAM" id="Phobius"/>
    </source>
</evidence>
<comment type="catalytic activity">
    <reaction evidence="1">
        <text>ATP + protein L-histidine = ADP + protein N-phospho-L-histidine.</text>
        <dbReference type="EC" id="2.7.13.3"/>
    </reaction>
</comment>
<feature type="transmembrane region" description="Helical" evidence="10">
    <location>
        <begin position="96"/>
        <end position="117"/>
    </location>
</feature>
<evidence type="ECO:0000256" key="5">
    <source>
        <dbReference type="ARBA" id="ARBA00022741"/>
    </source>
</evidence>
<dbReference type="GO" id="GO:0016301">
    <property type="term" value="F:kinase activity"/>
    <property type="evidence" value="ECO:0007669"/>
    <property type="project" value="UniProtKB-KW"/>
</dbReference>
<protein>
    <recommendedName>
        <fullName evidence="2">histidine kinase</fullName>
        <ecNumber evidence="2">2.7.13.3</ecNumber>
    </recommendedName>
</protein>
<evidence type="ECO:0000256" key="7">
    <source>
        <dbReference type="ARBA" id="ARBA00022840"/>
    </source>
</evidence>
<evidence type="ECO:0000256" key="4">
    <source>
        <dbReference type="ARBA" id="ARBA00022679"/>
    </source>
</evidence>
<keyword evidence="6 12" id="KW-0418">Kinase</keyword>
<evidence type="ECO:0000313" key="12">
    <source>
        <dbReference type="EMBL" id="BCJ39749.1"/>
    </source>
</evidence>
<dbReference type="Pfam" id="PF02518">
    <property type="entry name" value="HATPase_c"/>
    <property type="match status" value="1"/>
</dbReference>
<keyword evidence="7" id="KW-0067">ATP-binding</keyword>
<dbReference type="InterPro" id="IPR003594">
    <property type="entry name" value="HATPase_dom"/>
</dbReference>
<dbReference type="InterPro" id="IPR050482">
    <property type="entry name" value="Sensor_HK_TwoCompSys"/>
</dbReference>
<evidence type="ECO:0000256" key="3">
    <source>
        <dbReference type="ARBA" id="ARBA00022553"/>
    </source>
</evidence>
<dbReference type="EMBL" id="AP023356">
    <property type="protein sequence ID" value="BCJ39749.1"/>
    <property type="molecule type" value="Genomic_DNA"/>
</dbReference>
<keyword evidence="4" id="KW-0808">Transferase</keyword>
<evidence type="ECO:0000256" key="1">
    <source>
        <dbReference type="ARBA" id="ARBA00000085"/>
    </source>
</evidence>
<keyword evidence="10" id="KW-0472">Membrane</keyword>
<reference evidence="12 13" key="1">
    <citation type="submission" date="2020-08" db="EMBL/GenBank/DDBJ databases">
        <title>Whole genome shotgun sequence of Actinoplanes ianthinogenes NBRC 13996.</title>
        <authorList>
            <person name="Komaki H."/>
            <person name="Tamura T."/>
        </authorList>
    </citation>
    <scope>NUCLEOTIDE SEQUENCE [LARGE SCALE GENOMIC DNA]</scope>
    <source>
        <strain evidence="12 13">NBRC 13996</strain>
    </source>
</reference>
<feature type="transmembrane region" description="Helical" evidence="10">
    <location>
        <begin position="12"/>
        <end position="30"/>
    </location>
</feature>
<evidence type="ECO:0000256" key="2">
    <source>
        <dbReference type="ARBA" id="ARBA00012438"/>
    </source>
</evidence>
<organism evidence="12 13">
    <name type="scientific">Actinoplanes ianthinogenes</name>
    <dbReference type="NCBI Taxonomy" id="122358"/>
    <lineage>
        <taxon>Bacteria</taxon>
        <taxon>Bacillati</taxon>
        <taxon>Actinomycetota</taxon>
        <taxon>Actinomycetes</taxon>
        <taxon>Micromonosporales</taxon>
        <taxon>Micromonosporaceae</taxon>
        <taxon>Actinoplanes</taxon>
    </lineage>
</organism>
<sequence length="417" mass="42576">MADDTADVKRYANLAVTPAAVVATVLPVVTGGPDDWWVLPLALASSVPVLWRDRALVPVSLTVGVATTVSASLGAPPLLPVGPLVCLYTFAARASLPLRLLGIVVTAVGLLVSVLFPKPDVEVMRYLTLAFVFAYALGTSTRARRERESASAERERRLAGEREAAVLRERTRIARDLHDIVTHALGVMVVQAEAGPLVVRKDPDLANAAFAAIASTGRDAVGQLRRAVGALREPADQPLDQPGLAQLPALVERLRDSGLEAGLTVSGTPFAPPADVGVAVYRIVQESLTNVLRHAEARSVQVVLEYLASSLTVSITDDGRGAAPSGPAGYGIVGMRERAQACGGSLRAGPVGGGFAVTATLPAAGGSAAPPPMEGRSAAATPDDPGSAAATPDDPGSATATPEGGSLSGAARRGAGA</sequence>
<dbReference type="Pfam" id="PF07730">
    <property type="entry name" value="HisKA_3"/>
    <property type="match status" value="1"/>
</dbReference>
<dbReference type="Gene3D" id="1.20.5.1930">
    <property type="match status" value="1"/>
</dbReference>
<dbReference type="PANTHER" id="PTHR24421">
    <property type="entry name" value="NITRATE/NITRITE SENSOR PROTEIN NARX-RELATED"/>
    <property type="match status" value="1"/>
</dbReference>
<dbReference type="Proteomes" id="UP000676967">
    <property type="component" value="Chromosome"/>
</dbReference>
<name>A0ABM7LKH8_9ACTN</name>
<proteinExistence type="predicted"/>
<gene>
    <name evidence="12" type="ORF">Aiant_04060</name>
</gene>
<keyword evidence="5" id="KW-0547">Nucleotide-binding</keyword>
<keyword evidence="3" id="KW-0597">Phosphoprotein</keyword>
<keyword evidence="13" id="KW-1185">Reference proteome</keyword>
<accession>A0ABM7LKH8</accession>
<evidence type="ECO:0000256" key="9">
    <source>
        <dbReference type="SAM" id="MobiDB-lite"/>
    </source>
</evidence>
<keyword evidence="8" id="KW-0902">Two-component regulatory system</keyword>
<dbReference type="InterPro" id="IPR036890">
    <property type="entry name" value="HATPase_C_sf"/>
</dbReference>
<evidence type="ECO:0000313" key="13">
    <source>
        <dbReference type="Proteomes" id="UP000676967"/>
    </source>
</evidence>
<dbReference type="Gene3D" id="3.30.565.10">
    <property type="entry name" value="Histidine kinase-like ATPase, C-terminal domain"/>
    <property type="match status" value="1"/>
</dbReference>
<dbReference type="PANTHER" id="PTHR24421:SF10">
    <property type="entry name" value="NITRATE_NITRITE SENSOR PROTEIN NARQ"/>
    <property type="match status" value="1"/>
</dbReference>
<feature type="compositionally biased region" description="Low complexity" evidence="9">
    <location>
        <begin position="404"/>
        <end position="417"/>
    </location>
</feature>
<dbReference type="SUPFAM" id="SSF55874">
    <property type="entry name" value="ATPase domain of HSP90 chaperone/DNA topoisomerase II/histidine kinase"/>
    <property type="match status" value="1"/>
</dbReference>
<feature type="region of interest" description="Disordered" evidence="9">
    <location>
        <begin position="366"/>
        <end position="417"/>
    </location>
</feature>
<dbReference type="CDD" id="cd16917">
    <property type="entry name" value="HATPase_UhpB-NarQ-NarX-like"/>
    <property type="match status" value="1"/>
</dbReference>
<dbReference type="InterPro" id="IPR011712">
    <property type="entry name" value="Sig_transdc_His_kin_sub3_dim/P"/>
</dbReference>
<evidence type="ECO:0000259" key="11">
    <source>
        <dbReference type="SMART" id="SM00387"/>
    </source>
</evidence>
<evidence type="ECO:0000256" key="8">
    <source>
        <dbReference type="ARBA" id="ARBA00023012"/>
    </source>
</evidence>
<feature type="domain" description="Histidine kinase/HSP90-like ATPase" evidence="11">
    <location>
        <begin position="275"/>
        <end position="365"/>
    </location>
</feature>
<dbReference type="EC" id="2.7.13.3" evidence="2"/>
<evidence type="ECO:0000256" key="6">
    <source>
        <dbReference type="ARBA" id="ARBA00022777"/>
    </source>
</evidence>
<keyword evidence="10" id="KW-0812">Transmembrane</keyword>
<dbReference type="SMART" id="SM00387">
    <property type="entry name" value="HATPase_c"/>
    <property type="match status" value="1"/>
</dbReference>